<keyword evidence="3" id="KW-1185">Reference proteome</keyword>
<evidence type="ECO:0000313" key="2">
    <source>
        <dbReference type="EMBL" id="KAE9542409.1"/>
    </source>
</evidence>
<dbReference type="OrthoDB" id="6627908at2759"/>
<gene>
    <name evidence="2" type="ORF">AGLY_003270</name>
</gene>
<organism evidence="2 3">
    <name type="scientific">Aphis glycines</name>
    <name type="common">Soybean aphid</name>
    <dbReference type="NCBI Taxonomy" id="307491"/>
    <lineage>
        <taxon>Eukaryota</taxon>
        <taxon>Metazoa</taxon>
        <taxon>Ecdysozoa</taxon>
        <taxon>Arthropoda</taxon>
        <taxon>Hexapoda</taxon>
        <taxon>Insecta</taxon>
        <taxon>Pterygota</taxon>
        <taxon>Neoptera</taxon>
        <taxon>Paraneoptera</taxon>
        <taxon>Hemiptera</taxon>
        <taxon>Sternorrhyncha</taxon>
        <taxon>Aphidomorpha</taxon>
        <taxon>Aphidoidea</taxon>
        <taxon>Aphididae</taxon>
        <taxon>Aphidini</taxon>
        <taxon>Aphis</taxon>
        <taxon>Aphis</taxon>
    </lineage>
</organism>
<dbReference type="Proteomes" id="UP000475862">
    <property type="component" value="Unassembled WGS sequence"/>
</dbReference>
<evidence type="ECO:0000256" key="1">
    <source>
        <dbReference type="SAM" id="Phobius"/>
    </source>
</evidence>
<keyword evidence="1" id="KW-1133">Transmembrane helix</keyword>
<feature type="transmembrane region" description="Helical" evidence="1">
    <location>
        <begin position="76"/>
        <end position="96"/>
    </location>
</feature>
<dbReference type="EMBL" id="VYZN01000010">
    <property type="protein sequence ID" value="KAE9542409.1"/>
    <property type="molecule type" value="Genomic_DNA"/>
</dbReference>
<protein>
    <submittedName>
        <fullName evidence="2">Uncharacterized protein</fullName>
    </submittedName>
</protein>
<keyword evidence="1" id="KW-0472">Membrane</keyword>
<name>A0A6G0U1B0_APHGL</name>
<dbReference type="AlphaFoldDB" id="A0A6G0U1B0"/>
<reference evidence="2 3" key="1">
    <citation type="submission" date="2019-08" db="EMBL/GenBank/DDBJ databases">
        <title>The genome of the soybean aphid Biotype 1, its phylome, world population structure and adaptation to the North American continent.</title>
        <authorList>
            <person name="Giordano R."/>
            <person name="Donthu R.K."/>
            <person name="Hernandez A.G."/>
            <person name="Wright C.L."/>
            <person name="Zimin A.V."/>
        </authorList>
    </citation>
    <scope>NUCLEOTIDE SEQUENCE [LARGE SCALE GENOMIC DNA]</scope>
    <source>
        <tissue evidence="2">Whole aphids</tissue>
    </source>
</reference>
<keyword evidence="1" id="KW-0812">Transmembrane</keyword>
<proteinExistence type="predicted"/>
<sequence>MAGSITDNAAIYKKTFTYVPPTPPSELIDSTNYTLNFVKRKFIHIGIDPTDMFRGVVHLITPSRYINISTEFLKRIFSLMGIIYFGAAGELFSMMYSGENSLVIESKIHDGCRILLNRTELIRLLYLEWCIFESIVRKSTIMYPIVLKQFDIFTNYINGELSKVESLTRTSEEMTTFIKNVRDEHIIASSLKMYALAQLTEHCMQRWNGKCLQSRLMVI</sequence>
<accession>A0A6G0U1B0</accession>
<evidence type="ECO:0000313" key="3">
    <source>
        <dbReference type="Proteomes" id="UP000475862"/>
    </source>
</evidence>
<comment type="caution">
    <text evidence="2">The sequence shown here is derived from an EMBL/GenBank/DDBJ whole genome shotgun (WGS) entry which is preliminary data.</text>
</comment>